<dbReference type="EMBL" id="BAAAQX010000060">
    <property type="protein sequence ID" value="GAA2216094.1"/>
    <property type="molecule type" value="Genomic_DNA"/>
</dbReference>
<keyword evidence="4 6" id="KW-1133">Transmembrane helix</keyword>
<proteinExistence type="predicted"/>
<dbReference type="InterPro" id="IPR039261">
    <property type="entry name" value="FNR_nucleotide-bd"/>
</dbReference>
<dbReference type="InterPro" id="IPR001433">
    <property type="entry name" value="OxRdtase_FAD/NAD-bd"/>
</dbReference>
<dbReference type="InterPro" id="IPR050415">
    <property type="entry name" value="MRET"/>
</dbReference>
<comment type="cofactor">
    <cofactor evidence="1">
        <name>FAD</name>
        <dbReference type="ChEBI" id="CHEBI:57692"/>
    </cofactor>
</comment>
<evidence type="ECO:0000256" key="6">
    <source>
        <dbReference type="SAM" id="Phobius"/>
    </source>
</evidence>
<dbReference type="InterPro" id="IPR017927">
    <property type="entry name" value="FAD-bd_FR_type"/>
</dbReference>
<dbReference type="Gene3D" id="2.40.30.10">
    <property type="entry name" value="Translation factors"/>
    <property type="match status" value="1"/>
</dbReference>
<name>A0ABN3D2N1_9ACTN</name>
<feature type="transmembrane region" description="Helical" evidence="6">
    <location>
        <begin position="178"/>
        <end position="198"/>
    </location>
</feature>
<dbReference type="CDD" id="cd06198">
    <property type="entry name" value="FNR_like_3"/>
    <property type="match status" value="1"/>
</dbReference>
<evidence type="ECO:0000313" key="9">
    <source>
        <dbReference type="Proteomes" id="UP001499843"/>
    </source>
</evidence>
<keyword evidence="9" id="KW-1185">Reference proteome</keyword>
<dbReference type="PROSITE" id="PS51384">
    <property type="entry name" value="FAD_FR"/>
    <property type="match status" value="1"/>
</dbReference>
<dbReference type="Pfam" id="PF01794">
    <property type="entry name" value="Ferric_reduct"/>
    <property type="match status" value="1"/>
</dbReference>
<evidence type="ECO:0000256" key="3">
    <source>
        <dbReference type="ARBA" id="ARBA00022692"/>
    </source>
</evidence>
<dbReference type="SUPFAM" id="SSF52343">
    <property type="entry name" value="Ferredoxin reductase-like, C-terminal NADP-linked domain"/>
    <property type="match status" value="1"/>
</dbReference>
<evidence type="ECO:0000256" key="4">
    <source>
        <dbReference type="ARBA" id="ARBA00022989"/>
    </source>
</evidence>
<evidence type="ECO:0000259" key="7">
    <source>
        <dbReference type="PROSITE" id="PS51384"/>
    </source>
</evidence>
<dbReference type="PANTHER" id="PTHR47354">
    <property type="entry name" value="NADH OXIDOREDUCTASE HCR"/>
    <property type="match status" value="1"/>
</dbReference>
<dbReference type="Proteomes" id="UP001499843">
    <property type="component" value="Unassembled WGS sequence"/>
</dbReference>
<accession>A0ABN3D2N1</accession>
<dbReference type="PANTHER" id="PTHR47354:SF5">
    <property type="entry name" value="PROTEIN RFBI"/>
    <property type="match status" value="1"/>
</dbReference>
<sequence>MSLAVRGVFWTGTYVVVSVAPLVFALLGDSPPGRGFVVDFSVALGFVGLSMMGLQFALVARFQTASAPFGEDAVVQFHRQISYVATLFVLAHPVLLLVRDLDLIALFNPVTAPWRARFAVVSTLCLLAVMATSRWRRRFRLRYEVWQGLHAALSVVAVLFALVHVELVNYYVDTLWKQVLWAVMTAAFLSLIGWVRLVRPLRRLRQPWEVAEVTAERGDTTTLTLRPVGHDGFGFEPGQFGWISVERSPFALTQHPFSFSSSAESDGGVQLSIKALGDFTRGVAGLRPGTRAYLDGPHGVFTPDRNEGPGFVLIAGGVGIGPLMSMLRTFADRDDRRPCLLIYASRTLDDATFLEEIGQLQGRLDLTTVLVPEVPPEGWTQESGRIDQALIRRHLPPRFERMQYFVCGPPPMLDAVEATLAELGVPAERVHTERFVFV</sequence>
<feature type="transmembrane region" description="Helical" evidence="6">
    <location>
        <begin position="81"/>
        <end position="98"/>
    </location>
</feature>
<dbReference type="SFLD" id="SFLDS00052">
    <property type="entry name" value="Ferric_Reductase_Domain"/>
    <property type="match status" value="1"/>
</dbReference>
<organism evidence="8 9">
    <name type="scientific">Nonomuraea monospora</name>
    <dbReference type="NCBI Taxonomy" id="568818"/>
    <lineage>
        <taxon>Bacteria</taxon>
        <taxon>Bacillati</taxon>
        <taxon>Actinomycetota</taxon>
        <taxon>Actinomycetes</taxon>
        <taxon>Streptosporangiales</taxon>
        <taxon>Streptosporangiaceae</taxon>
        <taxon>Nonomuraea</taxon>
    </lineage>
</organism>
<dbReference type="Pfam" id="PF08022">
    <property type="entry name" value="FAD_binding_8"/>
    <property type="match status" value="1"/>
</dbReference>
<dbReference type="PRINTS" id="PR00410">
    <property type="entry name" value="PHEHYDRXLASE"/>
</dbReference>
<evidence type="ECO:0000313" key="8">
    <source>
        <dbReference type="EMBL" id="GAA2216094.1"/>
    </source>
</evidence>
<feature type="transmembrane region" description="Helical" evidence="6">
    <location>
        <begin position="148"/>
        <end position="172"/>
    </location>
</feature>
<gene>
    <name evidence="8" type="ORF">GCM10009850_115630</name>
</gene>
<feature type="domain" description="FAD-binding FR-type" evidence="7">
    <location>
        <begin position="203"/>
        <end position="304"/>
    </location>
</feature>
<keyword evidence="3 6" id="KW-0812">Transmembrane</keyword>
<feature type="transmembrane region" description="Helical" evidence="6">
    <location>
        <begin position="7"/>
        <end position="28"/>
    </location>
</feature>
<dbReference type="InterPro" id="IPR013130">
    <property type="entry name" value="Fe3_Rdtase_TM_dom"/>
</dbReference>
<dbReference type="InterPro" id="IPR013112">
    <property type="entry name" value="FAD-bd_8"/>
</dbReference>
<dbReference type="Pfam" id="PF00175">
    <property type="entry name" value="NAD_binding_1"/>
    <property type="match status" value="1"/>
</dbReference>
<dbReference type="SFLD" id="SFLDG01168">
    <property type="entry name" value="Ferric_reductase_subgroup_(FRE"/>
    <property type="match status" value="1"/>
</dbReference>
<protein>
    <submittedName>
        <fullName evidence="8">Ferredoxin reductase family protein</fullName>
    </submittedName>
</protein>
<reference evidence="8 9" key="1">
    <citation type="journal article" date="2019" name="Int. J. Syst. Evol. Microbiol.">
        <title>The Global Catalogue of Microorganisms (GCM) 10K type strain sequencing project: providing services to taxonomists for standard genome sequencing and annotation.</title>
        <authorList>
            <consortium name="The Broad Institute Genomics Platform"/>
            <consortium name="The Broad Institute Genome Sequencing Center for Infectious Disease"/>
            <person name="Wu L."/>
            <person name="Ma J."/>
        </authorList>
    </citation>
    <scope>NUCLEOTIDE SEQUENCE [LARGE SCALE GENOMIC DNA]</scope>
    <source>
        <strain evidence="8 9">JCM 16114</strain>
    </source>
</reference>
<dbReference type="SUPFAM" id="SSF63380">
    <property type="entry name" value="Riboflavin synthase domain-like"/>
    <property type="match status" value="1"/>
</dbReference>
<comment type="subcellular location">
    <subcellularLocation>
        <location evidence="2">Membrane</location>
        <topology evidence="2">Multi-pass membrane protein</topology>
    </subcellularLocation>
</comment>
<comment type="caution">
    <text evidence="8">The sequence shown here is derived from an EMBL/GenBank/DDBJ whole genome shotgun (WGS) entry which is preliminary data.</text>
</comment>
<dbReference type="InterPro" id="IPR017938">
    <property type="entry name" value="Riboflavin_synthase-like_b-brl"/>
</dbReference>
<evidence type="ECO:0000256" key="2">
    <source>
        <dbReference type="ARBA" id="ARBA00004141"/>
    </source>
</evidence>
<dbReference type="RefSeq" id="WP_344495369.1">
    <property type="nucleotide sequence ID" value="NZ_BAAAQX010000060.1"/>
</dbReference>
<dbReference type="Gene3D" id="3.40.50.80">
    <property type="entry name" value="Nucleotide-binding domain of ferredoxin-NADP reductase (FNR) module"/>
    <property type="match status" value="1"/>
</dbReference>
<keyword evidence="5 6" id="KW-0472">Membrane</keyword>
<evidence type="ECO:0000256" key="1">
    <source>
        <dbReference type="ARBA" id="ARBA00001974"/>
    </source>
</evidence>
<feature type="transmembrane region" description="Helical" evidence="6">
    <location>
        <begin position="118"/>
        <end position="136"/>
    </location>
</feature>
<evidence type="ECO:0000256" key="5">
    <source>
        <dbReference type="ARBA" id="ARBA00023136"/>
    </source>
</evidence>
<feature type="transmembrane region" description="Helical" evidence="6">
    <location>
        <begin position="40"/>
        <end position="60"/>
    </location>
</feature>